<gene>
    <name evidence="2" type="ORF">GWK16_22760</name>
</gene>
<keyword evidence="3" id="KW-1185">Reference proteome</keyword>
<dbReference type="EMBL" id="JABBKX010000012">
    <property type="protein sequence ID" value="NMJ44088.1"/>
    <property type="molecule type" value="Genomic_DNA"/>
</dbReference>
<evidence type="ECO:0000313" key="3">
    <source>
        <dbReference type="Proteomes" id="UP000548582"/>
    </source>
</evidence>
<dbReference type="RefSeq" id="WP_170056281.1">
    <property type="nucleotide sequence ID" value="NZ_JABBKX010000012.1"/>
</dbReference>
<feature type="transmembrane region" description="Helical" evidence="1">
    <location>
        <begin position="141"/>
        <end position="158"/>
    </location>
</feature>
<dbReference type="AlphaFoldDB" id="A0A848EL52"/>
<name>A0A848EL52_9PROT</name>
<keyword evidence="1" id="KW-0812">Transmembrane</keyword>
<protein>
    <submittedName>
        <fullName evidence="2">DUF1772 domain-containing protein</fullName>
    </submittedName>
</protein>
<evidence type="ECO:0000256" key="1">
    <source>
        <dbReference type="SAM" id="Phobius"/>
    </source>
</evidence>
<dbReference type="InterPro" id="IPR013901">
    <property type="entry name" value="Anthrone_oxy"/>
</dbReference>
<dbReference type="Pfam" id="PF08592">
    <property type="entry name" value="Anthrone_oxy"/>
    <property type="match status" value="1"/>
</dbReference>
<accession>A0A848EL52</accession>
<proteinExistence type="predicted"/>
<reference evidence="2 3" key="1">
    <citation type="submission" date="2020-03" db="EMBL/GenBank/DDBJ databases">
        <authorList>
            <person name="Sun Q."/>
        </authorList>
    </citation>
    <scope>NUCLEOTIDE SEQUENCE [LARGE SCALE GENOMIC DNA]</scope>
    <source>
        <strain evidence="2 3">JC162</strain>
    </source>
</reference>
<feature type="transmembrane region" description="Helical" evidence="1">
    <location>
        <begin position="85"/>
        <end position="106"/>
    </location>
</feature>
<dbReference type="Proteomes" id="UP000548582">
    <property type="component" value="Unassembled WGS sequence"/>
</dbReference>
<keyword evidence="1" id="KW-0472">Membrane</keyword>
<organism evidence="2 3">
    <name type="scientific">Neoroseomonas marina</name>
    <dbReference type="NCBI Taxonomy" id="1232220"/>
    <lineage>
        <taxon>Bacteria</taxon>
        <taxon>Pseudomonadati</taxon>
        <taxon>Pseudomonadota</taxon>
        <taxon>Alphaproteobacteria</taxon>
        <taxon>Acetobacterales</taxon>
        <taxon>Acetobacteraceae</taxon>
        <taxon>Neoroseomonas</taxon>
    </lineage>
</organism>
<comment type="caution">
    <text evidence="2">The sequence shown here is derived from an EMBL/GenBank/DDBJ whole genome shotgun (WGS) entry which is preliminary data.</text>
</comment>
<evidence type="ECO:0000313" key="2">
    <source>
        <dbReference type="EMBL" id="NMJ44088.1"/>
    </source>
</evidence>
<feature type="transmembrane region" description="Helical" evidence="1">
    <location>
        <begin position="60"/>
        <end position="78"/>
    </location>
</feature>
<sequence length="160" mass="16810">MASLVVLLHAVALLAAVLAAGLFCTFSMVVMRGLDATAPQAAMRAMQRINAGIRTPLFDFTFFGALSLPLLLALAAWADGQALRAVWAGAAFLAYGLGAFVVTIVANVPLNLRLAEEDPDGPASAETWRAYSAPWTAWNHVRSLASLLACVLLVMALGPT</sequence>
<keyword evidence="1" id="KW-1133">Transmembrane helix</keyword>